<dbReference type="RefSeq" id="WP_148742589.1">
    <property type="nucleotide sequence ID" value="NZ_VSTH01000098.1"/>
</dbReference>
<evidence type="ECO:0000313" key="3">
    <source>
        <dbReference type="Proteomes" id="UP000324797"/>
    </source>
</evidence>
<dbReference type="Proteomes" id="UP000324797">
    <property type="component" value="Unassembled WGS sequence"/>
</dbReference>
<protein>
    <submittedName>
        <fullName evidence="2">Baseplate assembly protein</fullName>
    </submittedName>
</protein>
<sequence>MMRARTKKRFFGKYRGVVEMNADPELKGRIQVMVPDVLGAVPTSWALPCLPNAGVKSGVHVIPAVGTNVWVEFEHGDPNKPIWTGCFWGSTTEAPVTPPPQSNPILPPDVVVQTVAQNTILVSGNPATGITFSCGPPLLPTSPRITISPAGIMITDGKGGSISIIAGVVAINELALVVK</sequence>
<dbReference type="EMBL" id="VSTH01000098">
    <property type="protein sequence ID" value="TYO63526.1"/>
    <property type="molecule type" value="Genomic_DNA"/>
</dbReference>
<evidence type="ECO:0000259" key="1">
    <source>
        <dbReference type="Pfam" id="PF04717"/>
    </source>
</evidence>
<evidence type="ECO:0000313" key="2">
    <source>
        <dbReference type="EMBL" id="TYO63526.1"/>
    </source>
</evidence>
<feature type="domain" description="Gp5/Type VI secretion system Vgr protein OB-fold" evidence="1">
    <location>
        <begin position="14"/>
        <end position="88"/>
    </location>
</feature>
<accession>A0A5S4YGK9</accession>
<proteinExistence type="predicted"/>
<reference evidence="2 3" key="1">
    <citation type="submission" date="2019-08" db="EMBL/GenBank/DDBJ databases">
        <title>Bradyrhizobium hipponensis sp. nov., a rhizobium isolated from a Lupinus angustifolius root nodule in Tunisia.</title>
        <authorList>
            <person name="Off K."/>
            <person name="Rejili M."/>
            <person name="Mars M."/>
            <person name="Brachmann A."/>
            <person name="Marin M."/>
        </authorList>
    </citation>
    <scope>NUCLEOTIDE SEQUENCE [LARGE SCALE GENOMIC DNA]</scope>
    <source>
        <strain evidence="3">aSej3</strain>
    </source>
</reference>
<organism evidence="2 3">
    <name type="scientific">Bradyrhizobium hipponense</name>
    <dbReference type="NCBI Taxonomy" id="2605638"/>
    <lineage>
        <taxon>Bacteria</taxon>
        <taxon>Pseudomonadati</taxon>
        <taxon>Pseudomonadota</taxon>
        <taxon>Alphaproteobacteria</taxon>
        <taxon>Hyphomicrobiales</taxon>
        <taxon>Nitrobacteraceae</taxon>
        <taxon>Bradyrhizobium</taxon>
    </lineage>
</organism>
<dbReference type="SUPFAM" id="SSF69255">
    <property type="entry name" value="gp5 N-terminal domain-like"/>
    <property type="match status" value="1"/>
</dbReference>
<name>A0A5S4YGK9_9BRAD</name>
<dbReference type="Gene3D" id="2.40.50.230">
    <property type="entry name" value="Gp5 N-terminal domain"/>
    <property type="match status" value="1"/>
</dbReference>
<keyword evidence="3" id="KW-1185">Reference proteome</keyword>
<comment type="caution">
    <text evidence="2">The sequence shown here is derived from an EMBL/GenBank/DDBJ whole genome shotgun (WGS) entry which is preliminary data.</text>
</comment>
<dbReference type="InterPro" id="IPR006531">
    <property type="entry name" value="Gp5/Vgr_OB"/>
</dbReference>
<gene>
    <name evidence="2" type="ORF">FXV83_26835</name>
</gene>
<dbReference type="AlphaFoldDB" id="A0A5S4YGK9"/>
<dbReference type="Pfam" id="PF04717">
    <property type="entry name" value="Phage_base_V"/>
    <property type="match status" value="1"/>
</dbReference>
<dbReference type="InterPro" id="IPR037026">
    <property type="entry name" value="Vgr_OB-fold_dom_sf"/>
</dbReference>